<sequence>MLYVCVLCAFQQVRVESVSTTCDNSPTFKANAASSNGFCIAPRAKNPKSPPRLADEQSDSSDASSSNVATPFEIFS</sequence>
<protein>
    <submittedName>
        <fullName evidence="2">Uncharacterized protein</fullName>
    </submittedName>
</protein>
<keyword evidence="3" id="KW-1185">Reference proteome</keyword>
<organism evidence="2 3">
    <name type="scientific">Dermatophagoides farinae</name>
    <name type="common">American house dust mite</name>
    <dbReference type="NCBI Taxonomy" id="6954"/>
    <lineage>
        <taxon>Eukaryota</taxon>
        <taxon>Metazoa</taxon>
        <taxon>Ecdysozoa</taxon>
        <taxon>Arthropoda</taxon>
        <taxon>Chelicerata</taxon>
        <taxon>Arachnida</taxon>
        <taxon>Acari</taxon>
        <taxon>Acariformes</taxon>
        <taxon>Sarcoptiformes</taxon>
        <taxon>Astigmata</taxon>
        <taxon>Psoroptidia</taxon>
        <taxon>Analgoidea</taxon>
        <taxon>Pyroglyphidae</taxon>
        <taxon>Dermatophagoidinae</taxon>
        <taxon>Dermatophagoides</taxon>
    </lineage>
</organism>
<gene>
    <name evidence="2" type="ORF">DERF_001960</name>
</gene>
<dbReference type="Proteomes" id="UP000790347">
    <property type="component" value="Unassembled WGS sequence"/>
</dbReference>
<accession>A0A922LD57</accession>
<reference evidence="2" key="2">
    <citation type="journal article" date="2022" name="Res Sq">
        <title>Comparative Genomics Reveals Insights into the Divergent Evolution of Astigmatic Mites and Household Pest Adaptations.</title>
        <authorList>
            <person name="Xiong Q."/>
            <person name="Wan A.T.-Y."/>
            <person name="Liu X.-Y."/>
            <person name="Fung C.S.-H."/>
            <person name="Xiao X."/>
            <person name="Malainual N."/>
            <person name="Hou J."/>
            <person name="Wang L."/>
            <person name="Wang M."/>
            <person name="Yang K."/>
            <person name="Cui Y."/>
            <person name="Leung E."/>
            <person name="Nong W."/>
            <person name="Shin S.-K."/>
            <person name="Au S."/>
            <person name="Jeong K.Y."/>
            <person name="Chew F.T."/>
            <person name="Hui J."/>
            <person name="Leung T.F."/>
            <person name="Tungtrongchitr A."/>
            <person name="Zhong N."/>
            <person name="Liu Z."/>
            <person name="Tsui S."/>
        </authorList>
    </citation>
    <scope>NUCLEOTIDE SEQUENCE</scope>
    <source>
        <strain evidence="2">Derf</strain>
        <tissue evidence="2">Whole organism</tissue>
    </source>
</reference>
<proteinExistence type="predicted"/>
<dbReference type="EMBL" id="ASGP02000001">
    <property type="protein sequence ID" value="KAH9527980.1"/>
    <property type="molecule type" value="Genomic_DNA"/>
</dbReference>
<evidence type="ECO:0000313" key="3">
    <source>
        <dbReference type="Proteomes" id="UP000790347"/>
    </source>
</evidence>
<evidence type="ECO:0000256" key="1">
    <source>
        <dbReference type="SAM" id="MobiDB-lite"/>
    </source>
</evidence>
<dbReference type="AlphaFoldDB" id="A0A922LD57"/>
<feature type="region of interest" description="Disordered" evidence="1">
    <location>
        <begin position="42"/>
        <end position="76"/>
    </location>
</feature>
<comment type="caution">
    <text evidence="2">The sequence shown here is derived from an EMBL/GenBank/DDBJ whole genome shotgun (WGS) entry which is preliminary data.</text>
</comment>
<evidence type="ECO:0000313" key="2">
    <source>
        <dbReference type="EMBL" id="KAH9527980.1"/>
    </source>
</evidence>
<reference evidence="2" key="1">
    <citation type="submission" date="2013-05" db="EMBL/GenBank/DDBJ databases">
        <authorList>
            <person name="Yim A.K.Y."/>
            <person name="Chan T.F."/>
            <person name="Ji K.M."/>
            <person name="Liu X.Y."/>
            <person name="Zhou J.W."/>
            <person name="Li R.Q."/>
            <person name="Yang K.Y."/>
            <person name="Li J."/>
            <person name="Li M."/>
            <person name="Law P.T.W."/>
            <person name="Wu Y.L."/>
            <person name="Cai Z.L."/>
            <person name="Qin H."/>
            <person name="Bao Y."/>
            <person name="Leung R.K.K."/>
            <person name="Ng P.K.S."/>
            <person name="Zou J."/>
            <person name="Zhong X.J."/>
            <person name="Ran P.X."/>
            <person name="Zhong N.S."/>
            <person name="Liu Z.G."/>
            <person name="Tsui S.K.W."/>
        </authorList>
    </citation>
    <scope>NUCLEOTIDE SEQUENCE</scope>
    <source>
        <strain evidence="2">Derf</strain>
        <tissue evidence="2">Whole organism</tissue>
    </source>
</reference>
<name>A0A922LD57_DERFA</name>